<dbReference type="PRINTS" id="PR00207">
    <property type="entry name" value="FLAGELLIN"/>
</dbReference>
<accession>A0A558CXU7</accession>
<dbReference type="Pfam" id="PF07196">
    <property type="entry name" value="Flagellin_IN"/>
    <property type="match status" value="1"/>
</dbReference>
<evidence type="ECO:0000256" key="2">
    <source>
        <dbReference type="ARBA" id="ARBA00022525"/>
    </source>
</evidence>
<gene>
    <name evidence="7" type="ORF">FHK82_11695</name>
</gene>
<evidence type="ECO:0000313" key="8">
    <source>
        <dbReference type="Proteomes" id="UP000317355"/>
    </source>
</evidence>
<dbReference type="InterPro" id="IPR001492">
    <property type="entry name" value="Flagellin"/>
</dbReference>
<evidence type="ECO:0000256" key="1">
    <source>
        <dbReference type="ARBA" id="ARBA00005709"/>
    </source>
</evidence>
<feature type="domain" description="Flagellin C-terminal" evidence="6">
    <location>
        <begin position="413"/>
        <end position="498"/>
    </location>
</feature>
<comment type="function">
    <text evidence="4">Flagellin is the subunit protein which polymerizes to form the filaments of bacterial flagella.</text>
</comment>
<dbReference type="Pfam" id="PF00700">
    <property type="entry name" value="Flagellin_C"/>
    <property type="match status" value="1"/>
</dbReference>
<feature type="domain" description="Flagellin N-terminal" evidence="5">
    <location>
        <begin position="5"/>
        <end position="143"/>
    </location>
</feature>
<organism evidence="7 8">
    <name type="scientific">Sedimenticola thiotaurini</name>
    <dbReference type="NCBI Taxonomy" id="1543721"/>
    <lineage>
        <taxon>Bacteria</taxon>
        <taxon>Pseudomonadati</taxon>
        <taxon>Pseudomonadota</taxon>
        <taxon>Gammaproteobacteria</taxon>
        <taxon>Chromatiales</taxon>
        <taxon>Sedimenticolaceae</taxon>
        <taxon>Sedimenticola</taxon>
    </lineage>
</organism>
<evidence type="ECO:0000313" key="7">
    <source>
        <dbReference type="EMBL" id="TVT53587.1"/>
    </source>
</evidence>
<dbReference type="PANTHER" id="PTHR42792:SF2">
    <property type="entry name" value="FLAGELLIN"/>
    <property type="match status" value="1"/>
</dbReference>
<dbReference type="Proteomes" id="UP000317355">
    <property type="component" value="Unassembled WGS sequence"/>
</dbReference>
<dbReference type="InterPro" id="IPR001029">
    <property type="entry name" value="Flagellin_N"/>
</dbReference>
<dbReference type="Gene3D" id="1.20.1330.10">
    <property type="entry name" value="f41 fragment of flagellin, N-terminal domain"/>
    <property type="match status" value="1"/>
</dbReference>
<dbReference type="Gene3D" id="6.10.10.10">
    <property type="entry name" value="Flagellar export chaperone, C-terminal domain"/>
    <property type="match status" value="1"/>
</dbReference>
<dbReference type="GO" id="GO:0009288">
    <property type="term" value="C:bacterial-type flagellum"/>
    <property type="evidence" value="ECO:0007669"/>
    <property type="project" value="UniProtKB-SubCell"/>
</dbReference>
<evidence type="ECO:0000256" key="4">
    <source>
        <dbReference type="RuleBase" id="RU362073"/>
    </source>
</evidence>
<evidence type="ECO:0000256" key="3">
    <source>
        <dbReference type="ARBA" id="ARBA00023143"/>
    </source>
</evidence>
<dbReference type="Gene3D" id="2.170.280.10">
    <property type="entry name" value="f41 fragment of flagellin, middle domain"/>
    <property type="match status" value="1"/>
</dbReference>
<sequence>MAQVINTNIMSLNSQRNLNKSQESLATSIQRLSSGLRINSAKDDAAGLAISERMTSQIRGLNQAIRNANDGVSLAQTAEGALAETSNSLQRIRELALQSANSTNSASDRAALQAEVNQLKQEIDRVASTTEFNGLKLLDGTFTAQSFQVGANANQTINVTISGASGSDLANNTVGATNATADFGTTATGTSAATLAAVTSPLATAQTVTVSGTLGSATHTTTAGDSAFAIAAGVNAISSSTGVTADASTTATMGTLSANGTVTLTLGSGGSTSTVSAAITTTDWDALATEINKVSGTTGVTAVSNGATMTLTQADGKNINVENFDHSTGSATAVIGTTAIGSDPETLTQGAADSTIVTGRVDFNSNSTFSVSSSIAVGAGSILNVAANTAVGSSAQLLSTVDVGTATNANTAINIIDAALATVSSLRADLGAVQNRFSTTISNLGATAENLSAARSRIRDADFAAETAELTRSQILQQAGVAMVSQANALPQSVLSLLQ</sequence>
<proteinExistence type="inferred from homology"/>
<dbReference type="InterPro" id="IPR046358">
    <property type="entry name" value="Flagellin_C"/>
</dbReference>
<dbReference type="PANTHER" id="PTHR42792">
    <property type="entry name" value="FLAGELLIN"/>
    <property type="match status" value="1"/>
</dbReference>
<evidence type="ECO:0000259" key="6">
    <source>
        <dbReference type="Pfam" id="PF00700"/>
    </source>
</evidence>
<dbReference type="EMBL" id="VMRY01000054">
    <property type="protein sequence ID" value="TVT53587.1"/>
    <property type="molecule type" value="Genomic_DNA"/>
</dbReference>
<evidence type="ECO:0000259" key="5">
    <source>
        <dbReference type="Pfam" id="PF00669"/>
    </source>
</evidence>
<reference evidence="7 8" key="1">
    <citation type="submission" date="2019-07" db="EMBL/GenBank/DDBJ databases">
        <title>The pathways for chlorine oxyanion respiration interact through the shared metabolite chlorate.</title>
        <authorList>
            <person name="Barnum T.P."/>
            <person name="Cheng Y."/>
            <person name="Hill K.A."/>
            <person name="Lucas L.N."/>
            <person name="Carlson H.K."/>
            <person name="Coates J.D."/>
        </authorList>
    </citation>
    <scope>NUCLEOTIDE SEQUENCE [LARGE SCALE GENOMIC DNA]</scope>
    <source>
        <strain evidence="7">BK-3</strain>
    </source>
</reference>
<comment type="similarity">
    <text evidence="1 4">Belongs to the bacterial flagellin family.</text>
</comment>
<protein>
    <recommendedName>
        <fullName evidence="4">Flagellin</fullName>
    </recommendedName>
</protein>
<keyword evidence="7" id="KW-0966">Cell projection</keyword>
<dbReference type="Gene3D" id="2.30.220.10">
    <property type="entry name" value="f41 fragment of flagellin, C-terminal domain"/>
    <property type="match status" value="1"/>
</dbReference>
<comment type="caution">
    <text evidence="7">The sequence shown here is derived from an EMBL/GenBank/DDBJ whole genome shotgun (WGS) entry which is preliminary data.</text>
</comment>
<keyword evidence="7" id="KW-0282">Flagellum</keyword>
<dbReference type="SUPFAM" id="SSF64518">
    <property type="entry name" value="Phase 1 flagellin"/>
    <property type="match status" value="1"/>
</dbReference>
<dbReference type="InterPro" id="IPR010810">
    <property type="entry name" value="Flagellin_hook_IN_motif"/>
</dbReference>
<dbReference type="AlphaFoldDB" id="A0A558CXU7"/>
<name>A0A558CXU7_9GAMM</name>
<dbReference type="Pfam" id="PF00669">
    <property type="entry name" value="Flagellin_N"/>
    <property type="match status" value="1"/>
</dbReference>
<keyword evidence="7" id="KW-0969">Cilium</keyword>
<dbReference type="GO" id="GO:0005198">
    <property type="term" value="F:structural molecule activity"/>
    <property type="evidence" value="ECO:0007669"/>
    <property type="project" value="UniProtKB-UniRule"/>
</dbReference>
<comment type="subcellular location">
    <subcellularLocation>
        <location evidence="4">Secreted</location>
    </subcellularLocation>
    <subcellularLocation>
        <location evidence="4">Bacterial flagellum</location>
    </subcellularLocation>
</comment>
<dbReference type="GO" id="GO:0005576">
    <property type="term" value="C:extracellular region"/>
    <property type="evidence" value="ECO:0007669"/>
    <property type="project" value="UniProtKB-SubCell"/>
</dbReference>
<dbReference type="Gene3D" id="6.10.280.190">
    <property type="match status" value="1"/>
</dbReference>
<dbReference type="InterPro" id="IPR042187">
    <property type="entry name" value="Flagellin_C_sub2"/>
</dbReference>
<keyword evidence="3 4" id="KW-0975">Bacterial flagellum</keyword>
<keyword evidence="2 4" id="KW-0964">Secreted</keyword>